<accession>A0ACC3BBT9</accession>
<reference evidence="1 2" key="1">
    <citation type="journal article" date="2023" name="ACS Omega">
        <title>Identification of the Neoaspergillic Acid Biosynthesis Gene Cluster by Establishing an In Vitro CRISPR-Ribonucleoprotein Genetic System in Aspergillus melleus.</title>
        <authorList>
            <person name="Yuan B."/>
            <person name="Grau M.F."/>
            <person name="Murata R.M."/>
            <person name="Torok T."/>
            <person name="Venkateswaran K."/>
            <person name="Stajich J.E."/>
            <person name="Wang C.C.C."/>
        </authorList>
    </citation>
    <scope>NUCLEOTIDE SEQUENCE [LARGE SCALE GENOMIC DNA]</scope>
    <source>
        <strain evidence="1 2">IMV 1140</strain>
    </source>
</reference>
<organism evidence="1 2">
    <name type="scientific">Aspergillus melleus</name>
    <dbReference type="NCBI Taxonomy" id="138277"/>
    <lineage>
        <taxon>Eukaryota</taxon>
        <taxon>Fungi</taxon>
        <taxon>Dikarya</taxon>
        <taxon>Ascomycota</taxon>
        <taxon>Pezizomycotina</taxon>
        <taxon>Eurotiomycetes</taxon>
        <taxon>Eurotiomycetidae</taxon>
        <taxon>Eurotiales</taxon>
        <taxon>Aspergillaceae</taxon>
        <taxon>Aspergillus</taxon>
        <taxon>Aspergillus subgen. Circumdati</taxon>
    </lineage>
</organism>
<comment type="caution">
    <text evidence="1">The sequence shown here is derived from an EMBL/GenBank/DDBJ whole genome shotgun (WGS) entry which is preliminary data.</text>
</comment>
<evidence type="ECO:0000313" key="1">
    <source>
        <dbReference type="EMBL" id="KAK1147834.1"/>
    </source>
</evidence>
<protein>
    <submittedName>
        <fullName evidence="1">Uncharacterized protein</fullName>
    </submittedName>
</protein>
<evidence type="ECO:0000313" key="2">
    <source>
        <dbReference type="Proteomes" id="UP001177260"/>
    </source>
</evidence>
<keyword evidence="2" id="KW-1185">Reference proteome</keyword>
<sequence length="465" mass="52457">MARHPGLSKGCKTCRDRKVKCDENRPECSQCIRRGDKCPGPTEGPIFLQATSSDKSSKYVRIGEGVTDRNVSSSVAIRATGKRPSPPVQKSPPLCTPQTLQPNVRLTLQLHMVDRFLSFFEKSGVNKTRRSLWIYLCRGMGEPEGRCDWQSSVRAVSLAFFGTFNRDQAAMTEARKWYGVSIQHQRNKLLQASHHAPLQYDSPEEITNFVILAYAEMMLSTNANACYQHLSAAATLLDRLDPKVYESGYLRQLFQVVQRLLLTYNIDQFMDGSSARYHIPFLYANDKSTHDKFVELLTDLPDLLSRRMSPFESEHERDHVNQIRHRLSHISHTLLLEFPSIQFSYPPSCPRDDILYAIPVSDDVTESDIFLVKALWSLVSVLTLAHSEEPKDRNYTLIQLHCEVIIGATAAVVNLRDVYCFGASIAPVKAVLLYSLDQKQQGEAMALIQQIGGAFRFDGLLSGPE</sequence>
<proteinExistence type="predicted"/>
<name>A0ACC3BBT9_9EURO</name>
<dbReference type="EMBL" id="JAOPJF010000010">
    <property type="protein sequence ID" value="KAK1147834.1"/>
    <property type="molecule type" value="Genomic_DNA"/>
</dbReference>
<gene>
    <name evidence="1" type="ORF">N8T08_000347</name>
</gene>
<dbReference type="Proteomes" id="UP001177260">
    <property type="component" value="Unassembled WGS sequence"/>
</dbReference>